<keyword evidence="2" id="KW-1185">Reference proteome</keyword>
<dbReference type="EnsemblMetazoa" id="PPA37681.1">
    <property type="protein sequence ID" value="PPA37681.1"/>
    <property type="gene ID" value="WBGene00276050"/>
</dbReference>
<organism evidence="1 2">
    <name type="scientific">Pristionchus pacificus</name>
    <name type="common">Parasitic nematode worm</name>
    <dbReference type="NCBI Taxonomy" id="54126"/>
    <lineage>
        <taxon>Eukaryota</taxon>
        <taxon>Metazoa</taxon>
        <taxon>Ecdysozoa</taxon>
        <taxon>Nematoda</taxon>
        <taxon>Chromadorea</taxon>
        <taxon>Rhabditida</taxon>
        <taxon>Rhabditina</taxon>
        <taxon>Diplogasteromorpha</taxon>
        <taxon>Diplogasteroidea</taxon>
        <taxon>Neodiplogasteridae</taxon>
        <taxon>Pristionchus</taxon>
    </lineage>
</organism>
<accession>A0A2A6BB94</accession>
<name>A0A2A6BB94_PRIPA</name>
<dbReference type="Proteomes" id="UP000005239">
    <property type="component" value="Unassembled WGS sequence"/>
</dbReference>
<protein>
    <submittedName>
        <fullName evidence="1">Uncharacterized protein</fullName>
    </submittedName>
</protein>
<sequence>MTFEEEKLCTGMVLVFIGGCVYNVSIVVLKLKVLNLETFEFEWMNEKEKIILTNGVILVMVILQNYSNDKLISLKCGDIIAICLSSNGENQIIFFAIFISLYVVQPFLFLPVKGYRFKFIHCTLMLLFFTAALVFVVFAEKPYLPALSAPNSSSWFPFGSVPNDYQVDGAWFGAIMCALLFVHFTMTALVQADLTAVDKINEEEINEWMLEELEIISAKPAFEHNKF</sequence>
<accession>A0A8R1YTQ0</accession>
<evidence type="ECO:0000313" key="1">
    <source>
        <dbReference type="EnsemblMetazoa" id="PPA37681.1"/>
    </source>
</evidence>
<proteinExistence type="predicted"/>
<gene>
    <name evidence="1" type="primary">WBGene00276050</name>
</gene>
<reference evidence="1" key="2">
    <citation type="submission" date="2022-06" db="UniProtKB">
        <authorList>
            <consortium name="EnsemblMetazoa"/>
        </authorList>
    </citation>
    <scope>IDENTIFICATION</scope>
    <source>
        <strain evidence="1">PS312</strain>
    </source>
</reference>
<evidence type="ECO:0000313" key="2">
    <source>
        <dbReference type="Proteomes" id="UP000005239"/>
    </source>
</evidence>
<dbReference type="PROSITE" id="PS51257">
    <property type="entry name" value="PROKAR_LIPOPROTEIN"/>
    <property type="match status" value="1"/>
</dbReference>
<dbReference type="AlphaFoldDB" id="A0A2A6BB94"/>
<reference evidence="2" key="1">
    <citation type="journal article" date="2008" name="Nat. Genet.">
        <title>The Pristionchus pacificus genome provides a unique perspective on nematode lifestyle and parasitism.</title>
        <authorList>
            <person name="Dieterich C."/>
            <person name="Clifton S.W."/>
            <person name="Schuster L.N."/>
            <person name="Chinwalla A."/>
            <person name="Delehaunty K."/>
            <person name="Dinkelacker I."/>
            <person name="Fulton L."/>
            <person name="Fulton R."/>
            <person name="Godfrey J."/>
            <person name="Minx P."/>
            <person name="Mitreva M."/>
            <person name="Roeseler W."/>
            <person name="Tian H."/>
            <person name="Witte H."/>
            <person name="Yang S.P."/>
            <person name="Wilson R.K."/>
            <person name="Sommer R.J."/>
        </authorList>
    </citation>
    <scope>NUCLEOTIDE SEQUENCE [LARGE SCALE GENOMIC DNA]</scope>
    <source>
        <strain evidence="2">PS312</strain>
    </source>
</reference>